<dbReference type="Pfam" id="PF02602">
    <property type="entry name" value="HEM4"/>
    <property type="match status" value="1"/>
</dbReference>
<evidence type="ECO:0000256" key="6">
    <source>
        <dbReference type="ARBA" id="ARBA00037589"/>
    </source>
</evidence>
<comment type="similarity">
    <text evidence="2 9">Belongs to the uroporphyrinogen-III synthase family.</text>
</comment>
<evidence type="ECO:0000256" key="1">
    <source>
        <dbReference type="ARBA" id="ARBA00004772"/>
    </source>
</evidence>
<evidence type="ECO:0000256" key="2">
    <source>
        <dbReference type="ARBA" id="ARBA00008133"/>
    </source>
</evidence>
<comment type="catalytic activity">
    <reaction evidence="8 9">
        <text>hydroxymethylbilane = uroporphyrinogen III + H2O</text>
        <dbReference type="Rhea" id="RHEA:18965"/>
        <dbReference type="ChEBI" id="CHEBI:15377"/>
        <dbReference type="ChEBI" id="CHEBI:57308"/>
        <dbReference type="ChEBI" id="CHEBI:57845"/>
        <dbReference type="EC" id="4.2.1.75"/>
    </reaction>
</comment>
<sequence>MVVLTREREKNAPLRTRLEALGVEVLELPLLRQRDLPGLRLLAPRLSGADWVAVTSPEGARRLLQAWREAGSPPLKVAAVGEGTGEVLRRGGLEPAFLPPRATARELARAFPQAERVLFVAGALAGRELEEGLKARGVEVERLEVYATEEAPLEVPWERLKRAEVVALASPSAVRAWARRVGLDLKAACIGPSTAEEARRFFSRVYEAASPGLEGLFRAVLEALGTNVPEELG</sequence>
<comment type="function">
    <text evidence="6 9">Catalyzes cyclization of the linear tetrapyrrole, hydroxymethylbilane, to the macrocyclic uroporphyrinogen III.</text>
</comment>
<keyword evidence="4 9" id="KW-0456">Lyase</keyword>
<evidence type="ECO:0000256" key="9">
    <source>
        <dbReference type="RuleBase" id="RU366031"/>
    </source>
</evidence>
<dbReference type="OrthoDB" id="30989at2"/>
<dbReference type="EMBL" id="JPSL02000036">
    <property type="protein sequence ID" value="KGQ21351.2"/>
    <property type="molecule type" value="Genomic_DNA"/>
</dbReference>
<protein>
    <recommendedName>
        <fullName evidence="7 9">Uroporphyrinogen-III synthase</fullName>
        <ecNumber evidence="3 9">4.2.1.75</ecNumber>
    </recommendedName>
</protein>
<accession>A0A0A2WME4</accession>
<dbReference type="RefSeq" id="WP_038066158.1">
    <property type="nucleotide sequence ID" value="NZ_JPSL02000036.1"/>
</dbReference>
<evidence type="ECO:0000259" key="10">
    <source>
        <dbReference type="Pfam" id="PF02602"/>
    </source>
</evidence>
<dbReference type="InterPro" id="IPR036108">
    <property type="entry name" value="4pyrrol_syn_uPrphyn_synt_sf"/>
</dbReference>
<dbReference type="InterPro" id="IPR003754">
    <property type="entry name" value="4pyrrol_synth_uPrphyn_synth"/>
</dbReference>
<dbReference type="Proteomes" id="UP000030364">
    <property type="component" value="Unassembled WGS sequence"/>
</dbReference>
<comment type="pathway">
    <text evidence="1 9">Porphyrin-containing compound metabolism; protoporphyrin-IX biosynthesis; coproporphyrinogen-III from 5-aminolevulinate: step 3/4.</text>
</comment>
<keyword evidence="5 9" id="KW-0627">Porphyrin biosynthesis</keyword>
<dbReference type="Gene3D" id="3.40.50.10090">
    <property type="match status" value="2"/>
</dbReference>
<dbReference type="SUPFAM" id="SSF69618">
    <property type="entry name" value="HemD-like"/>
    <property type="match status" value="1"/>
</dbReference>
<dbReference type="GO" id="GO:0006780">
    <property type="term" value="P:uroporphyrinogen III biosynthetic process"/>
    <property type="evidence" value="ECO:0007669"/>
    <property type="project" value="UniProtKB-UniRule"/>
</dbReference>
<gene>
    <name evidence="11" type="ORF">THFILI_02225</name>
</gene>
<keyword evidence="12" id="KW-1185">Reference proteome</keyword>
<comment type="caution">
    <text evidence="11">The sequence shown here is derived from an EMBL/GenBank/DDBJ whole genome shotgun (WGS) entry which is preliminary data.</text>
</comment>
<evidence type="ECO:0000256" key="8">
    <source>
        <dbReference type="ARBA" id="ARBA00048617"/>
    </source>
</evidence>
<proteinExistence type="inferred from homology"/>
<evidence type="ECO:0000313" key="11">
    <source>
        <dbReference type="EMBL" id="KGQ21351.2"/>
    </source>
</evidence>
<dbReference type="PANTHER" id="PTHR38042">
    <property type="entry name" value="UROPORPHYRINOGEN-III SYNTHASE, CHLOROPLASTIC"/>
    <property type="match status" value="1"/>
</dbReference>
<feature type="domain" description="Tetrapyrrole biosynthesis uroporphyrinogen III synthase" evidence="10">
    <location>
        <begin position="14"/>
        <end position="217"/>
    </location>
</feature>
<dbReference type="InterPro" id="IPR039793">
    <property type="entry name" value="UROS/Hem4"/>
</dbReference>
<evidence type="ECO:0000256" key="7">
    <source>
        <dbReference type="ARBA" id="ARBA00040167"/>
    </source>
</evidence>
<dbReference type="GO" id="GO:0006782">
    <property type="term" value="P:protoporphyrinogen IX biosynthetic process"/>
    <property type="evidence" value="ECO:0007669"/>
    <property type="project" value="UniProtKB-UniRule"/>
</dbReference>
<dbReference type="PANTHER" id="PTHR38042:SF1">
    <property type="entry name" value="UROPORPHYRINOGEN-III SYNTHASE, CHLOROPLASTIC"/>
    <property type="match status" value="1"/>
</dbReference>
<evidence type="ECO:0000256" key="4">
    <source>
        <dbReference type="ARBA" id="ARBA00023239"/>
    </source>
</evidence>
<dbReference type="CDD" id="cd06578">
    <property type="entry name" value="HemD"/>
    <property type="match status" value="1"/>
</dbReference>
<evidence type="ECO:0000313" key="12">
    <source>
        <dbReference type="Proteomes" id="UP000030364"/>
    </source>
</evidence>
<dbReference type="EC" id="4.2.1.75" evidence="3 9"/>
<reference evidence="11 12" key="1">
    <citation type="journal article" date="2015" name="Genome Announc.">
        <title>Draft Genome Sequence of the Thermophile Thermus filiformis ATCC 43280, Producer of Carotenoid-(Di)glucoside-Branched Fatty Acid (Di)esters and Source of Hyperthermostable Enzymes of Biotechnological Interest.</title>
        <authorList>
            <person name="Mandelli F."/>
            <person name="Oliveira Ramires B."/>
            <person name="Couger M.B."/>
            <person name="Paixao D.A."/>
            <person name="Camilo C.M."/>
            <person name="Polikarpov I."/>
            <person name="Prade R."/>
            <person name="Riano-Pachon D.M."/>
            <person name="Squina F.M."/>
        </authorList>
    </citation>
    <scope>NUCLEOTIDE SEQUENCE [LARGE SCALE GENOMIC DNA]</scope>
    <source>
        <strain evidence="11 12">ATCC 43280</strain>
    </source>
</reference>
<evidence type="ECO:0000256" key="3">
    <source>
        <dbReference type="ARBA" id="ARBA00013109"/>
    </source>
</evidence>
<dbReference type="UniPathway" id="UPA00251">
    <property type="reaction ID" value="UER00320"/>
</dbReference>
<dbReference type="GO" id="GO:0004852">
    <property type="term" value="F:uroporphyrinogen-III synthase activity"/>
    <property type="evidence" value="ECO:0007669"/>
    <property type="project" value="UniProtKB-UniRule"/>
</dbReference>
<organism evidence="11 12">
    <name type="scientific">Thermus filiformis</name>
    <dbReference type="NCBI Taxonomy" id="276"/>
    <lineage>
        <taxon>Bacteria</taxon>
        <taxon>Thermotogati</taxon>
        <taxon>Deinococcota</taxon>
        <taxon>Deinococci</taxon>
        <taxon>Thermales</taxon>
        <taxon>Thermaceae</taxon>
        <taxon>Thermus</taxon>
    </lineage>
</organism>
<name>A0A0A2WME4_THEFI</name>
<dbReference type="AlphaFoldDB" id="A0A0A2WME4"/>
<dbReference type="STRING" id="276.THFILI_02225"/>
<evidence type="ECO:0000256" key="5">
    <source>
        <dbReference type="ARBA" id="ARBA00023244"/>
    </source>
</evidence>